<proteinExistence type="predicted"/>
<name>A0ACC0B6B3_CATRO</name>
<protein>
    <submittedName>
        <fullName evidence="1">Uncharacterized protein</fullName>
    </submittedName>
</protein>
<keyword evidence="2" id="KW-1185">Reference proteome</keyword>
<reference evidence="2" key="1">
    <citation type="journal article" date="2023" name="Nat. Plants">
        <title>Single-cell RNA sequencing provides a high-resolution roadmap for understanding the multicellular compartmentation of specialized metabolism.</title>
        <authorList>
            <person name="Sun S."/>
            <person name="Shen X."/>
            <person name="Li Y."/>
            <person name="Li Y."/>
            <person name="Wang S."/>
            <person name="Li R."/>
            <person name="Zhang H."/>
            <person name="Shen G."/>
            <person name="Guo B."/>
            <person name="Wei J."/>
            <person name="Xu J."/>
            <person name="St-Pierre B."/>
            <person name="Chen S."/>
            <person name="Sun C."/>
        </authorList>
    </citation>
    <scope>NUCLEOTIDE SEQUENCE [LARGE SCALE GENOMIC DNA]</scope>
</reference>
<comment type="caution">
    <text evidence="1">The sequence shown here is derived from an EMBL/GenBank/DDBJ whole genome shotgun (WGS) entry which is preliminary data.</text>
</comment>
<evidence type="ECO:0000313" key="2">
    <source>
        <dbReference type="Proteomes" id="UP001060085"/>
    </source>
</evidence>
<organism evidence="1 2">
    <name type="scientific">Catharanthus roseus</name>
    <name type="common">Madagascar periwinkle</name>
    <name type="synonym">Vinca rosea</name>
    <dbReference type="NCBI Taxonomy" id="4058"/>
    <lineage>
        <taxon>Eukaryota</taxon>
        <taxon>Viridiplantae</taxon>
        <taxon>Streptophyta</taxon>
        <taxon>Embryophyta</taxon>
        <taxon>Tracheophyta</taxon>
        <taxon>Spermatophyta</taxon>
        <taxon>Magnoliopsida</taxon>
        <taxon>eudicotyledons</taxon>
        <taxon>Gunneridae</taxon>
        <taxon>Pentapetalae</taxon>
        <taxon>asterids</taxon>
        <taxon>lamiids</taxon>
        <taxon>Gentianales</taxon>
        <taxon>Apocynaceae</taxon>
        <taxon>Rauvolfioideae</taxon>
        <taxon>Vinceae</taxon>
        <taxon>Catharanthinae</taxon>
        <taxon>Catharanthus</taxon>
    </lineage>
</organism>
<dbReference type="Proteomes" id="UP001060085">
    <property type="component" value="Linkage Group LG04"/>
</dbReference>
<gene>
    <name evidence="1" type="ORF">M9H77_17960</name>
</gene>
<evidence type="ECO:0000313" key="1">
    <source>
        <dbReference type="EMBL" id="KAI5668107.1"/>
    </source>
</evidence>
<sequence length="216" mass="23417">MVVASGTNAFAKEMAIRKRIANIYNKREEDFPSLREYNDYLEEVEDMSKPCYGSCSMHASSNCIVETVSFLAVFNLIEGIDVPAIEAKIAQYQRENAEQIMIAQARKAEEYAAALAASKGQPNQAENDAFSGQTSQAGPSTSGKGQYAPAIAGGTQPRPTGMAPQPLPLGSGPDMYEIEDEEKLKLRAEKAARAGGWSAELSKKRAIEEAFGSLWL</sequence>
<dbReference type="EMBL" id="CM044704">
    <property type="protein sequence ID" value="KAI5668107.1"/>
    <property type="molecule type" value="Genomic_DNA"/>
</dbReference>
<accession>A0ACC0B6B3</accession>